<dbReference type="Pfam" id="PF08447">
    <property type="entry name" value="PAS_3"/>
    <property type="match status" value="1"/>
</dbReference>
<dbReference type="SUPFAM" id="SSF55785">
    <property type="entry name" value="PYP-like sensor domain (PAS domain)"/>
    <property type="match status" value="1"/>
</dbReference>
<dbReference type="Proteomes" id="UP000290870">
    <property type="component" value="Unassembled WGS sequence"/>
</dbReference>
<dbReference type="InterPro" id="IPR000014">
    <property type="entry name" value="PAS"/>
</dbReference>
<dbReference type="CDD" id="cd00130">
    <property type="entry name" value="PAS"/>
    <property type="match status" value="1"/>
</dbReference>
<evidence type="ECO:0000313" key="3">
    <source>
        <dbReference type="Proteomes" id="UP000290870"/>
    </source>
</evidence>
<reference evidence="2 3" key="1">
    <citation type="submission" date="2017-10" db="EMBL/GenBank/DDBJ databases">
        <title>Genomics of the genus Arcobacter.</title>
        <authorList>
            <person name="Perez-Cataluna A."/>
            <person name="Figueras M.J."/>
        </authorList>
    </citation>
    <scope>NUCLEOTIDE SEQUENCE [LARGE SCALE GENOMIC DNA]</scope>
    <source>
        <strain evidence="2 3">F26</strain>
    </source>
</reference>
<protein>
    <submittedName>
        <fullName evidence="2">PAS sensor domain-containing protein</fullName>
    </submittedName>
</protein>
<organism evidence="2 3">
    <name type="scientific">Arcobacter cloacae</name>
    <dbReference type="NCBI Taxonomy" id="1054034"/>
    <lineage>
        <taxon>Bacteria</taxon>
        <taxon>Pseudomonadati</taxon>
        <taxon>Campylobacterota</taxon>
        <taxon>Epsilonproteobacteria</taxon>
        <taxon>Campylobacterales</taxon>
        <taxon>Arcobacteraceae</taxon>
        <taxon>Arcobacter</taxon>
    </lineage>
</organism>
<evidence type="ECO:0000313" key="2">
    <source>
        <dbReference type="EMBL" id="RXJ83962.1"/>
    </source>
</evidence>
<dbReference type="Gene3D" id="3.30.450.20">
    <property type="entry name" value="PAS domain"/>
    <property type="match status" value="1"/>
</dbReference>
<dbReference type="InterPro" id="IPR035965">
    <property type="entry name" value="PAS-like_dom_sf"/>
</dbReference>
<comment type="caution">
    <text evidence="2">The sequence shown here is derived from an EMBL/GenBank/DDBJ whole genome shotgun (WGS) entry which is preliminary data.</text>
</comment>
<dbReference type="AlphaFoldDB" id="A0A4Q0ZDG1"/>
<dbReference type="EMBL" id="PDJZ01000007">
    <property type="protein sequence ID" value="RXJ83962.1"/>
    <property type="molecule type" value="Genomic_DNA"/>
</dbReference>
<dbReference type="NCBIfam" id="TIGR00229">
    <property type="entry name" value="sensory_box"/>
    <property type="match status" value="1"/>
</dbReference>
<dbReference type="OrthoDB" id="9806477at2"/>
<dbReference type="RefSeq" id="WP_128986718.1">
    <property type="nucleotide sequence ID" value="NZ_PDJZ01000007.1"/>
</dbReference>
<proteinExistence type="predicted"/>
<name>A0A4Q0ZDG1_9BACT</name>
<accession>A0A4Q0ZDG1</accession>
<evidence type="ECO:0000259" key="1">
    <source>
        <dbReference type="PROSITE" id="PS50112"/>
    </source>
</evidence>
<feature type="domain" description="PAS" evidence="1">
    <location>
        <begin position="20"/>
        <end position="71"/>
    </location>
</feature>
<gene>
    <name evidence="2" type="ORF">CRU90_07770</name>
</gene>
<dbReference type="InterPro" id="IPR013655">
    <property type="entry name" value="PAS_fold_3"/>
</dbReference>
<dbReference type="PROSITE" id="PS50112">
    <property type="entry name" value="PAS"/>
    <property type="match status" value="1"/>
</dbReference>
<sequence>MNLEKEIKLSLESFLLSETDEKGIIRYANDEFCQISGFSLEELIGKPHNVVRHKDMPKAAFEDLWKTVKNGKPWKGFVKNATKSGDYYWVFATVFPFTSCDGSKGYISCRRMAAQDEIEKYEKIYKTMK</sequence>